<comment type="cofactor">
    <cofactor evidence="11">
        <name>Mg(2+)</name>
        <dbReference type="ChEBI" id="CHEBI:18420"/>
    </cofactor>
    <text evidence="11">Binds 1 Mg(2+) ion per subunit. May bind a second metal ion at a regulatory site, or after substrate binding.</text>
</comment>
<dbReference type="CDD" id="cd09278">
    <property type="entry name" value="RNase_HI_prokaryote_like"/>
    <property type="match status" value="1"/>
</dbReference>
<dbReference type="AlphaFoldDB" id="D6SLP5"/>
<keyword evidence="7 11" id="KW-0479">Metal-binding</keyword>
<evidence type="ECO:0000313" key="14">
    <source>
        <dbReference type="Proteomes" id="UP000005496"/>
    </source>
</evidence>
<dbReference type="Proteomes" id="UP000005496">
    <property type="component" value="Unassembled WGS sequence"/>
</dbReference>
<keyword evidence="11" id="KW-0963">Cytoplasm</keyword>
<comment type="subcellular location">
    <subcellularLocation>
        <location evidence="11">Cytoplasm</location>
    </subcellularLocation>
</comment>
<organism evidence="13 14">
    <name type="scientific">Desulfonatronospira thiodismutans ASO3-1</name>
    <dbReference type="NCBI Taxonomy" id="555779"/>
    <lineage>
        <taxon>Bacteria</taxon>
        <taxon>Pseudomonadati</taxon>
        <taxon>Thermodesulfobacteriota</taxon>
        <taxon>Desulfovibrionia</taxon>
        <taxon>Desulfovibrionales</taxon>
        <taxon>Desulfonatronovibrionaceae</taxon>
        <taxon>Desulfonatronospira</taxon>
    </lineage>
</organism>
<dbReference type="EC" id="3.1.26.4" evidence="5 11"/>
<evidence type="ECO:0000256" key="6">
    <source>
        <dbReference type="ARBA" id="ARBA00022722"/>
    </source>
</evidence>
<evidence type="ECO:0000259" key="12">
    <source>
        <dbReference type="PROSITE" id="PS50879"/>
    </source>
</evidence>
<evidence type="ECO:0000256" key="2">
    <source>
        <dbReference type="ARBA" id="ARBA00004065"/>
    </source>
</evidence>
<evidence type="ECO:0000256" key="10">
    <source>
        <dbReference type="ARBA" id="ARBA00022842"/>
    </source>
</evidence>
<keyword evidence="10 11" id="KW-0460">Magnesium</keyword>
<dbReference type="InterPro" id="IPR012337">
    <property type="entry name" value="RNaseH-like_sf"/>
</dbReference>
<dbReference type="GO" id="GO:0043137">
    <property type="term" value="P:DNA replication, removal of RNA primer"/>
    <property type="evidence" value="ECO:0007669"/>
    <property type="project" value="TreeGrafter"/>
</dbReference>
<dbReference type="Gene3D" id="3.30.420.10">
    <property type="entry name" value="Ribonuclease H-like superfamily/Ribonuclease H"/>
    <property type="match status" value="1"/>
</dbReference>
<dbReference type="InterPro" id="IPR050092">
    <property type="entry name" value="RNase_H"/>
</dbReference>
<sequence length="152" mass="17356">MSRNNNTQVVDIYTDGACLGNPGPGGYAAILKWGDLEKEISQGTPGTTNNRMELMAVLEGLKALKYPCRVRIHTDSQYIARAINEKWLEKWQRNGWKTAQKEDVKNRDLWEELAALLQEHKVEFKWVRGHSGHEYNERCDSLARQAAQAVDD</sequence>
<reference evidence="13" key="1">
    <citation type="submission" date="2010-05" db="EMBL/GenBank/DDBJ databases">
        <title>The draft genome of Desulfonatronospira thiodismutans ASO3-1.</title>
        <authorList>
            <consortium name="US DOE Joint Genome Institute (JGI-PGF)"/>
            <person name="Lucas S."/>
            <person name="Copeland A."/>
            <person name="Lapidus A."/>
            <person name="Cheng J.-F."/>
            <person name="Bruce D."/>
            <person name="Goodwin L."/>
            <person name="Pitluck S."/>
            <person name="Chertkov O."/>
            <person name="Brettin T."/>
            <person name="Detter J.C."/>
            <person name="Han C."/>
            <person name="Land M.L."/>
            <person name="Hauser L."/>
            <person name="Kyrpides N."/>
            <person name="Mikhailova N."/>
            <person name="Muyzer G."/>
            <person name="Woyke T."/>
        </authorList>
    </citation>
    <scope>NUCLEOTIDE SEQUENCE [LARGE SCALE GENOMIC DNA]</scope>
    <source>
        <strain evidence="13">ASO3-1</strain>
    </source>
</reference>
<comment type="subunit">
    <text evidence="4 11">Monomer.</text>
</comment>
<dbReference type="GO" id="GO:0000287">
    <property type="term" value="F:magnesium ion binding"/>
    <property type="evidence" value="ECO:0007669"/>
    <property type="project" value="UniProtKB-UniRule"/>
</dbReference>
<dbReference type="GO" id="GO:0005737">
    <property type="term" value="C:cytoplasm"/>
    <property type="evidence" value="ECO:0007669"/>
    <property type="project" value="UniProtKB-SubCell"/>
</dbReference>
<dbReference type="eggNOG" id="COG0328">
    <property type="taxonomic scope" value="Bacteria"/>
</dbReference>
<dbReference type="SUPFAM" id="SSF53098">
    <property type="entry name" value="Ribonuclease H-like"/>
    <property type="match status" value="1"/>
</dbReference>
<feature type="binding site" evidence="11">
    <location>
        <position position="15"/>
    </location>
    <ligand>
        <name>Mg(2+)</name>
        <dbReference type="ChEBI" id="CHEBI:18420"/>
        <label>2</label>
    </ligand>
</feature>
<keyword evidence="8 11" id="KW-0255">Endonuclease</keyword>
<feature type="binding site" evidence="11">
    <location>
        <position position="140"/>
    </location>
    <ligand>
        <name>Mg(2+)</name>
        <dbReference type="ChEBI" id="CHEBI:18420"/>
        <label>2</label>
    </ligand>
</feature>
<comment type="catalytic activity">
    <reaction evidence="1 11">
        <text>Endonucleolytic cleavage to 5'-phosphomonoester.</text>
        <dbReference type="EC" id="3.1.26.4"/>
    </reaction>
</comment>
<accession>D6SLP5</accession>
<dbReference type="RefSeq" id="WP_008868735.1">
    <property type="nucleotide sequence ID" value="NZ_ACJN02000001.1"/>
</dbReference>
<keyword evidence="6 11" id="KW-0540">Nuclease</keyword>
<dbReference type="GO" id="GO:0003676">
    <property type="term" value="F:nucleic acid binding"/>
    <property type="evidence" value="ECO:0007669"/>
    <property type="project" value="InterPro"/>
</dbReference>
<dbReference type="FunFam" id="3.30.420.10:FF:000089">
    <property type="entry name" value="Ribonuclease H"/>
    <property type="match status" value="1"/>
</dbReference>
<evidence type="ECO:0000256" key="11">
    <source>
        <dbReference type="HAMAP-Rule" id="MF_00042"/>
    </source>
</evidence>
<evidence type="ECO:0000256" key="1">
    <source>
        <dbReference type="ARBA" id="ARBA00000077"/>
    </source>
</evidence>
<dbReference type="HAMAP" id="MF_00042">
    <property type="entry name" value="RNase_H"/>
    <property type="match status" value="1"/>
</dbReference>
<gene>
    <name evidence="11" type="primary">rnhA</name>
    <name evidence="13" type="ORF">Dthio_PD3035</name>
</gene>
<name>D6SLP5_9BACT</name>
<dbReference type="InterPro" id="IPR002156">
    <property type="entry name" value="RNaseH_domain"/>
</dbReference>
<dbReference type="EMBL" id="ACJN02000001">
    <property type="protein sequence ID" value="EFI35606.1"/>
    <property type="molecule type" value="Genomic_DNA"/>
</dbReference>
<feature type="binding site" evidence="11">
    <location>
        <position position="75"/>
    </location>
    <ligand>
        <name>Mg(2+)</name>
        <dbReference type="ChEBI" id="CHEBI:18420"/>
        <label>1</label>
    </ligand>
</feature>
<dbReference type="PANTHER" id="PTHR10642">
    <property type="entry name" value="RIBONUCLEASE H1"/>
    <property type="match status" value="1"/>
</dbReference>
<keyword evidence="9 11" id="KW-0378">Hydrolase</keyword>
<dbReference type="Pfam" id="PF00075">
    <property type="entry name" value="RNase_H"/>
    <property type="match status" value="1"/>
</dbReference>
<keyword evidence="14" id="KW-1185">Reference proteome</keyword>
<protein>
    <recommendedName>
        <fullName evidence="5 11">Ribonuclease H</fullName>
        <shortName evidence="11">RNase H</shortName>
        <ecNumber evidence="5 11">3.1.26.4</ecNumber>
    </recommendedName>
</protein>
<dbReference type="PANTHER" id="PTHR10642:SF26">
    <property type="entry name" value="RIBONUCLEASE H1"/>
    <property type="match status" value="1"/>
</dbReference>
<evidence type="ECO:0000256" key="3">
    <source>
        <dbReference type="ARBA" id="ARBA00005300"/>
    </source>
</evidence>
<comment type="caution">
    <text evidence="13">The sequence shown here is derived from an EMBL/GenBank/DDBJ whole genome shotgun (WGS) entry which is preliminary data.</text>
</comment>
<dbReference type="InterPro" id="IPR022892">
    <property type="entry name" value="RNaseHI"/>
</dbReference>
<dbReference type="NCBIfam" id="NF001236">
    <property type="entry name" value="PRK00203.1"/>
    <property type="match status" value="1"/>
</dbReference>
<evidence type="ECO:0000256" key="8">
    <source>
        <dbReference type="ARBA" id="ARBA00022759"/>
    </source>
</evidence>
<dbReference type="PROSITE" id="PS50879">
    <property type="entry name" value="RNASE_H_1"/>
    <property type="match status" value="1"/>
</dbReference>
<proteinExistence type="inferred from homology"/>
<evidence type="ECO:0000256" key="5">
    <source>
        <dbReference type="ARBA" id="ARBA00012180"/>
    </source>
</evidence>
<evidence type="ECO:0000256" key="4">
    <source>
        <dbReference type="ARBA" id="ARBA00011245"/>
    </source>
</evidence>
<feature type="binding site" evidence="11">
    <location>
        <position position="53"/>
    </location>
    <ligand>
        <name>Mg(2+)</name>
        <dbReference type="ChEBI" id="CHEBI:18420"/>
        <label>1</label>
    </ligand>
</feature>
<evidence type="ECO:0000256" key="7">
    <source>
        <dbReference type="ARBA" id="ARBA00022723"/>
    </source>
</evidence>
<dbReference type="InterPro" id="IPR036397">
    <property type="entry name" value="RNaseH_sf"/>
</dbReference>
<feature type="domain" description="RNase H type-1" evidence="12">
    <location>
        <begin position="6"/>
        <end position="148"/>
    </location>
</feature>
<comment type="function">
    <text evidence="2 11">Endonuclease that specifically degrades the RNA of RNA-DNA hybrids.</text>
</comment>
<dbReference type="GO" id="GO:0004523">
    <property type="term" value="F:RNA-DNA hybrid ribonuclease activity"/>
    <property type="evidence" value="ECO:0007669"/>
    <property type="project" value="UniProtKB-UniRule"/>
</dbReference>
<comment type="similarity">
    <text evidence="3 11">Belongs to the RNase H family.</text>
</comment>
<evidence type="ECO:0000313" key="13">
    <source>
        <dbReference type="EMBL" id="EFI35606.1"/>
    </source>
</evidence>
<evidence type="ECO:0000256" key="9">
    <source>
        <dbReference type="ARBA" id="ARBA00022801"/>
    </source>
</evidence>
<dbReference type="OrthoDB" id="7845843at2"/>
<feature type="binding site" evidence="11">
    <location>
        <position position="15"/>
    </location>
    <ligand>
        <name>Mg(2+)</name>
        <dbReference type="ChEBI" id="CHEBI:18420"/>
        <label>1</label>
    </ligand>
</feature>